<dbReference type="PROSITE" id="PS50850">
    <property type="entry name" value="MFS"/>
    <property type="match status" value="1"/>
</dbReference>
<reference evidence="8 9" key="1">
    <citation type="submission" date="2018-03" db="EMBL/GenBank/DDBJ databases">
        <title>Genomic Encyclopedia of Type Strains, Phase III (KMG-III): the genomes of soil and plant-associated and newly described type strains.</title>
        <authorList>
            <person name="Whitman W."/>
        </authorList>
    </citation>
    <scope>NUCLEOTIDE SEQUENCE [LARGE SCALE GENOMIC DNA]</scope>
    <source>
        <strain evidence="8 9">VKM Ac-1602</strain>
    </source>
</reference>
<dbReference type="CDD" id="cd17321">
    <property type="entry name" value="MFS_MMR_MDR_like"/>
    <property type="match status" value="1"/>
</dbReference>
<feature type="transmembrane region" description="Helical" evidence="6">
    <location>
        <begin position="174"/>
        <end position="194"/>
    </location>
</feature>
<keyword evidence="4 6" id="KW-1133">Transmembrane helix</keyword>
<dbReference type="Gene3D" id="1.20.1250.20">
    <property type="entry name" value="MFS general substrate transporter like domains"/>
    <property type="match status" value="1"/>
</dbReference>
<dbReference type="InterPro" id="IPR011701">
    <property type="entry name" value="MFS"/>
</dbReference>
<feature type="transmembrane region" description="Helical" evidence="6">
    <location>
        <begin position="54"/>
        <end position="73"/>
    </location>
</feature>
<feature type="transmembrane region" description="Helical" evidence="6">
    <location>
        <begin position="206"/>
        <end position="224"/>
    </location>
</feature>
<evidence type="ECO:0000259" key="7">
    <source>
        <dbReference type="PROSITE" id="PS50850"/>
    </source>
</evidence>
<evidence type="ECO:0000256" key="5">
    <source>
        <dbReference type="ARBA" id="ARBA00023136"/>
    </source>
</evidence>
<feature type="transmembrane region" description="Helical" evidence="6">
    <location>
        <begin position="309"/>
        <end position="329"/>
    </location>
</feature>
<dbReference type="InterPro" id="IPR036259">
    <property type="entry name" value="MFS_trans_sf"/>
</dbReference>
<feature type="transmembrane region" description="Helical" evidence="6">
    <location>
        <begin position="276"/>
        <end position="297"/>
    </location>
</feature>
<dbReference type="PANTHER" id="PTHR42718:SF9">
    <property type="entry name" value="MAJOR FACILITATOR SUPERFAMILY MULTIDRUG TRANSPORTER MFSC"/>
    <property type="match status" value="1"/>
</dbReference>
<feature type="transmembrane region" description="Helical" evidence="6">
    <location>
        <begin position="236"/>
        <end position="256"/>
    </location>
</feature>
<feature type="domain" description="Major facilitator superfamily (MFS) profile" evidence="7">
    <location>
        <begin position="19"/>
        <end position="478"/>
    </location>
</feature>
<accession>A0ABX5LBB3</accession>
<organism evidence="8 9">
    <name type="scientific">Rathayibacter iranicus NCPPB 2253 = VKM Ac-1602</name>
    <dbReference type="NCBI Taxonomy" id="1328868"/>
    <lineage>
        <taxon>Bacteria</taxon>
        <taxon>Bacillati</taxon>
        <taxon>Actinomycetota</taxon>
        <taxon>Actinomycetes</taxon>
        <taxon>Micrococcales</taxon>
        <taxon>Microbacteriaceae</taxon>
        <taxon>Rathayibacter</taxon>
    </lineage>
</organism>
<feature type="transmembrane region" description="Helical" evidence="6">
    <location>
        <begin position="85"/>
        <end position="104"/>
    </location>
</feature>
<feature type="transmembrane region" description="Helical" evidence="6">
    <location>
        <begin position="341"/>
        <end position="362"/>
    </location>
</feature>
<evidence type="ECO:0000256" key="2">
    <source>
        <dbReference type="ARBA" id="ARBA00022448"/>
    </source>
</evidence>
<dbReference type="PANTHER" id="PTHR42718">
    <property type="entry name" value="MAJOR FACILITATOR SUPERFAMILY MULTIDRUG TRANSPORTER MFSC"/>
    <property type="match status" value="1"/>
</dbReference>
<feature type="transmembrane region" description="Helical" evidence="6">
    <location>
        <begin position="143"/>
        <end position="168"/>
    </location>
</feature>
<keyword evidence="9" id="KW-1185">Reference proteome</keyword>
<keyword evidence="2" id="KW-0813">Transport</keyword>
<comment type="subcellular location">
    <subcellularLocation>
        <location evidence="1">Cell membrane</location>
        <topology evidence="1">Multi-pass membrane protein</topology>
    </subcellularLocation>
</comment>
<evidence type="ECO:0000256" key="1">
    <source>
        <dbReference type="ARBA" id="ARBA00004651"/>
    </source>
</evidence>
<dbReference type="EMBL" id="QGDV01000008">
    <property type="protein sequence ID" value="PWJ63275.1"/>
    <property type="molecule type" value="Genomic_DNA"/>
</dbReference>
<name>A0ABX5LBB3_9MICO</name>
<keyword evidence="5 6" id="KW-0472">Membrane</keyword>
<comment type="caution">
    <text evidence="8">The sequence shown here is derived from an EMBL/GenBank/DDBJ whole genome shotgun (WGS) entry which is preliminary data.</text>
</comment>
<dbReference type="Pfam" id="PF07690">
    <property type="entry name" value="MFS_1"/>
    <property type="match status" value="1"/>
</dbReference>
<evidence type="ECO:0000256" key="3">
    <source>
        <dbReference type="ARBA" id="ARBA00022692"/>
    </source>
</evidence>
<feature type="transmembrane region" description="Helical" evidence="6">
    <location>
        <begin position="454"/>
        <end position="473"/>
    </location>
</feature>
<evidence type="ECO:0000256" key="4">
    <source>
        <dbReference type="ARBA" id="ARBA00022989"/>
    </source>
</evidence>
<feature type="transmembrane region" description="Helical" evidence="6">
    <location>
        <begin position="368"/>
        <end position="393"/>
    </location>
</feature>
<evidence type="ECO:0000313" key="9">
    <source>
        <dbReference type="Proteomes" id="UP000245674"/>
    </source>
</evidence>
<gene>
    <name evidence="8" type="ORF">B0H03_10879</name>
</gene>
<proteinExistence type="predicted"/>
<dbReference type="Proteomes" id="UP000245674">
    <property type="component" value="Unassembled WGS sequence"/>
</dbReference>
<feature type="transmembrane region" description="Helical" evidence="6">
    <location>
        <begin position="20"/>
        <end position="42"/>
    </location>
</feature>
<dbReference type="SUPFAM" id="SSF103473">
    <property type="entry name" value="MFS general substrate transporter"/>
    <property type="match status" value="1"/>
</dbReference>
<evidence type="ECO:0000313" key="8">
    <source>
        <dbReference type="EMBL" id="PWJ63275.1"/>
    </source>
</evidence>
<dbReference type="PRINTS" id="PR01036">
    <property type="entry name" value="TCRTETB"/>
</dbReference>
<dbReference type="RefSeq" id="WP_258061950.1">
    <property type="nucleotide sequence ID" value="NZ_QGDV01000008.1"/>
</dbReference>
<dbReference type="Gene3D" id="1.20.1720.10">
    <property type="entry name" value="Multidrug resistance protein D"/>
    <property type="match status" value="1"/>
</dbReference>
<keyword evidence="3 6" id="KW-0812">Transmembrane</keyword>
<feature type="transmembrane region" description="Helical" evidence="6">
    <location>
        <begin position="414"/>
        <end position="434"/>
    </location>
</feature>
<sequence length="491" mass="51665">MTSDTNESGVTQQQWRKGPLLVLCLGSFMTLLDVTIVNVAVPRMLAELRVGLESAGWIISLYTIPLAVFVATFGKLGDVLGKRECYLVGVALFTLASAACALAPNIVVLLVARIFQGTGASLLLPQTLAIISTATPKDKRTTALGVHGSISGIASVLGPLLGGVLVGVVGWRSIFLLNLPLGVIVIVLGIKILPRTTQERDRRLDWASVTLMILALSSVTYLLLEGGARVQNHLAVHIGMPSAIAVLSGAALYYRLRRTQDRDPLIPFWIFRNPSYRLMSLVWASVSAAIVITYLPLMVYAQTVLGLSSMAAGLLVTPMFVCTVVVAACAGRLAKAWTAHFTLAGGLGLFALGLVGLAVTATETASPMLFVPSLLVAGSGLGATFATMQSIAMRDVDPGDSGAASGVINGIRQLSSALGGAVVVTLLAVGIRLAGLDESFSGSPSWQSAYTDSLQLVLLVPVVLIGLCALLTWRQGVSEKRLMIDNQHLVR</sequence>
<protein>
    <submittedName>
        <fullName evidence="8">EmrB/QacA subfamily drug resistance transporter</fullName>
    </submittedName>
</protein>
<dbReference type="InterPro" id="IPR020846">
    <property type="entry name" value="MFS_dom"/>
</dbReference>
<evidence type="ECO:0000256" key="6">
    <source>
        <dbReference type="SAM" id="Phobius"/>
    </source>
</evidence>